<organism evidence="2 3">
    <name type="scientific">Ancylostoma ceylanicum</name>
    <dbReference type="NCBI Taxonomy" id="53326"/>
    <lineage>
        <taxon>Eukaryota</taxon>
        <taxon>Metazoa</taxon>
        <taxon>Ecdysozoa</taxon>
        <taxon>Nematoda</taxon>
        <taxon>Chromadorea</taxon>
        <taxon>Rhabditida</taxon>
        <taxon>Rhabditina</taxon>
        <taxon>Rhabditomorpha</taxon>
        <taxon>Strongyloidea</taxon>
        <taxon>Ancylostomatidae</taxon>
        <taxon>Ancylostomatinae</taxon>
        <taxon>Ancylostoma</taxon>
    </lineage>
</organism>
<feature type="chain" id="PRO_5005154917" evidence="1">
    <location>
        <begin position="17"/>
        <end position="71"/>
    </location>
</feature>
<dbReference type="OrthoDB" id="6329847at2759"/>
<keyword evidence="3" id="KW-1185">Reference proteome</keyword>
<reference evidence="3" key="1">
    <citation type="journal article" date="2015" name="Nat. Genet.">
        <title>The genome and transcriptome of the zoonotic hookworm Ancylostoma ceylanicum identify infection-specific gene families.</title>
        <authorList>
            <person name="Schwarz E.M."/>
            <person name="Hu Y."/>
            <person name="Antoshechkin I."/>
            <person name="Miller M.M."/>
            <person name="Sternberg P.W."/>
            <person name="Aroian R.V."/>
        </authorList>
    </citation>
    <scope>NUCLEOTIDE SEQUENCE</scope>
    <source>
        <strain evidence="3">HY135</strain>
    </source>
</reference>
<dbReference type="EMBL" id="JARK01000672">
    <property type="protein sequence ID" value="EYC35366.1"/>
    <property type="molecule type" value="Genomic_DNA"/>
</dbReference>
<evidence type="ECO:0000256" key="1">
    <source>
        <dbReference type="SAM" id="SignalP"/>
    </source>
</evidence>
<dbReference type="Proteomes" id="UP000024635">
    <property type="component" value="Unassembled WGS sequence"/>
</dbReference>
<proteinExistence type="predicted"/>
<comment type="caution">
    <text evidence="2">The sequence shown here is derived from an EMBL/GenBank/DDBJ whole genome shotgun (WGS) entry which is preliminary data.</text>
</comment>
<protein>
    <submittedName>
        <fullName evidence="2">Uncharacterized protein</fullName>
    </submittedName>
</protein>
<dbReference type="AlphaFoldDB" id="A0A016W6Y3"/>
<evidence type="ECO:0000313" key="2">
    <source>
        <dbReference type="EMBL" id="EYC35366.1"/>
    </source>
</evidence>
<gene>
    <name evidence="2" type="primary">Acey_s1072.g3539</name>
    <name evidence="2" type="ORF">Y032_1072g3539</name>
</gene>
<keyword evidence="1" id="KW-0732">Signal</keyword>
<feature type="signal peptide" evidence="1">
    <location>
        <begin position="1"/>
        <end position="16"/>
    </location>
</feature>
<sequence length="71" mass="8600">MTFFQLFFSRILHLWMFETFQENDEIFFIPCKFPYTEITRLRTLTTHARSVRPLCFFDLGEKGLNTAQMLL</sequence>
<accession>A0A016W6Y3</accession>
<evidence type="ECO:0000313" key="3">
    <source>
        <dbReference type="Proteomes" id="UP000024635"/>
    </source>
</evidence>
<name>A0A016W6Y3_9BILA</name>